<proteinExistence type="predicted"/>
<gene>
    <name evidence="1" type="ORF">CLIB1444_01S10418</name>
</gene>
<sequence>MSKPIPLQDYKENEKFDELKRGLDSNLYPLPKYIKRKLILNLLIETALSVAIYHYYDQILKIHRLLAPTLLGCSTGMLAQSITQYSKHKLNYNKICKFAVWGSINGCFTVLWLDILFVRFDNMVYRILIDQLVGAPLTQLVFNILNTLWDHGEIHPNTKAVYIKSLKYSYCFWPFFSIASFIFIPTSLLFPANCLANLFWSLVLTRLG</sequence>
<evidence type="ECO:0000313" key="1">
    <source>
        <dbReference type="EMBL" id="CAH6718603.1"/>
    </source>
</evidence>
<comment type="caution">
    <text evidence="1">The sequence shown here is derived from an EMBL/GenBank/DDBJ whole genome shotgun (WGS) entry which is preliminary data.</text>
</comment>
<evidence type="ECO:0000313" key="2">
    <source>
        <dbReference type="Proteomes" id="UP001152531"/>
    </source>
</evidence>
<keyword evidence="2" id="KW-1185">Reference proteome</keyword>
<protein>
    <submittedName>
        <fullName evidence="1">Uncharacterized protein</fullName>
    </submittedName>
</protein>
<name>A0ACA9Y0X8_9ASCO</name>
<reference evidence="1" key="1">
    <citation type="submission" date="2022-06" db="EMBL/GenBank/DDBJ databases">
        <authorList>
            <person name="Legras J.-L."/>
            <person name="Devillers H."/>
            <person name="Grondin C."/>
        </authorList>
    </citation>
    <scope>NUCLEOTIDE SEQUENCE</scope>
    <source>
        <strain evidence="1">CLIB 1444</strain>
    </source>
</reference>
<dbReference type="EMBL" id="CALSDN010000001">
    <property type="protein sequence ID" value="CAH6718603.1"/>
    <property type="molecule type" value="Genomic_DNA"/>
</dbReference>
<organism evidence="1 2">
    <name type="scientific">[Candida] jaroonii</name>
    <dbReference type="NCBI Taxonomy" id="467808"/>
    <lineage>
        <taxon>Eukaryota</taxon>
        <taxon>Fungi</taxon>
        <taxon>Dikarya</taxon>
        <taxon>Ascomycota</taxon>
        <taxon>Saccharomycotina</taxon>
        <taxon>Pichiomycetes</taxon>
        <taxon>Debaryomycetaceae</taxon>
        <taxon>Yamadazyma</taxon>
    </lineage>
</organism>
<dbReference type="Proteomes" id="UP001152531">
    <property type="component" value="Unassembled WGS sequence"/>
</dbReference>
<accession>A0ACA9Y0X8</accession>